<keyword evidence="6" id="KW-1133">Transmembrane helix</keyword>
<evidence type="ECO:0000256" key="3">
    <source>
        <dbReference type="RuleBase" id="RU000489"/>
    </source>
</evidence>
<reference evidence="8" key="1">
    <citation type="submission" date="2013-12" db="EMBL/GenBank/DDBJ databases">
        <title>The Genome Sequence of Aphanomyces astaci APO3.</title>
        <authorList>
            <consortium name="The Broad Institute Genomics Platform"/>
            <person name="Russ C."/>
            <person name="Tyler B."/>
            <person name="van West P."/>
            <person name="Dieguez-Uribeondo J."/>
            <person name="Young S.K."/>
            <person name="Zeng Q."/>
            <person name="Gargeya S."/>
            <person name="Fitzgerald M."/>
            <person name="Abouelleil A."/>
            <person name="Alvarado L."/>
            <person name="Chapman S.B."/>
            <person name="Gainer-Dewar J."/>
            <person name="Goldberg J."/>
            <person name="Griggs A."/>
            <person name="Gujja S."/>
            <person name="Hansen M."/>
            <person name="Howarth C."/>
            <person name="Imamovic A."/>
            <person name="Ireland A."/>
            <person name="Larimer J."/>
            <person name="McCowan C."/>
            <person name="Murphy C."/>
            <person name="Pearson M."/>
            <person name="Poon T.W."/>
            <person name="Priest M."/>
            <person name="Roberts A."/>
            <person name="Saif S."/>
            <person name="Shea T."/>
            <person name="Sykes S."/>
            <person name="Wortman J."/>
            <person name="Nusbaum C."/>
            <person name="Birren B."/>
        </authorList>
    </citation>
    <scope>NUCLEOTIDE SEQUENCE [LARGE SCALE GENOMIC DNA]</scope>
    <source>
        <strain evidence="8">APO3</strain>
    </source>
</reference>
<dbReference type="InterPro" id="IPR001579">
    <property type="entry name" value="Glyco_hydro_18_chit_AS"/>
</dbReference>
<dbReference type="Gene3D" id="3.20.20.80">
    <property type="entry name" value="Glycosidases"/>
    <property type="match status" value="1"/>
</dbReference>
<dbReference type="GO" id="GO:0004553">
    <property type="term" value="F:hydrolase activity, hydrolyzing O-glycosyl compounds"/>
    <property type="evidence" value="ECO:0007669"/>
    <property type="project" value="InterPro"/>
</dbReference>
<dbReference type="Pfam" id="PF00704">
    <property type="entry name" value="Glyco_hydro_18"/>
    <property type="match status" value="1"/>
</dbReference>
<accession>W4GM26</accession>
<keyword evidence="6" id="KW-0812">Transmembrane</keyword>
<organism evidence="8">
    <name type="scientific">Aphanomyces astaci</name>
    <name type="common">Crayfish plague agent</name>
    <dbReference type="NCBI Taxonomy" id="112090"/>
    <lineage>
        <taxon>Eukaryota</taxon>
        <taxon>Sar</taxon>
        <taxon>Stramenopiles</taxon>
        <taxon>Oomycota</taxon>
        <taxon>Saprolegniomycetes</taxon>
        <taxon>Saprolegniales</taxon>
        <taxon>Verrucalvaceae</taxon>
        <taxon>Aphanomyces</taxon>
    </lineage>
</organism>
<name>W4GM26_APHAT</name>
<dbReference type="VEuPathDB" id="FungiDB:H257_06717"/>
<evidence type="ECO:0000256" key="5">
    <source>
        <dbReference type="SAM" id="MobiDB-lite"/>
    </source>
</evidence>
<evidence type="ECO:0000256" key="6">
    <source>
        <dbReference type="SAM" id="Phobius"/>
    </source>
</evidence>
<dbReference type="SUPFAM" id="SSF51445">
    <property type="entry name" value="(Trans)glycosidases"/>
    <property type="match status" value="1"/>
</dbReference>
<feature type="domain" description="GH18" evidence="7">
    <location>
        <begin position="149"/>
        <end position="456"/>
    </location>
</feature>
<protein>
    <recommendedName>
        <fullName evidence="7">GH18 domain-containing protein</fullName>
    </recommendedName>
</protein>
<sequence>MALAPTVVTSLQRKHNTEFLDEPMRTGPRAGSLDTDDASMSSTNVEKQESFVHTFRHCWPLLFALLFLGGTSFGVAAMVKTFEIDPIYGNWTMAQYRQDATLGEGCRAVDHEVPWRELKRKLLRCRRGQYYDPLHNDCAECPADSPDDKVFAVFWETQSNCQNLVGNPHTRFLTHIMWSFVEPGEDGTVPSEFQYWSQEHIKDCILQLRMRCIKNMVAIGGATARERFLELKDPANLERFKHSSMKVVQEFGFDGIDIDDETGNMKGTHQDWLTHHGPVVVNYLQALRDGLDAIQRPDEPRYLLTWDEFPHSWDPPDPTNELYTGCISFHKDYDGWHRCYEPRISALVDMVNVMFYNMDSGDWVYELVLKETLPVKAAAVIPKNKIVVGACSGQGCVSEQPIGQEVYNAGNGSAFYRGTMLWSATIDILLENSSSISRMGRAGNYGVKMPFRGKFT</sequence>
<evidence type="ECO:0000256" key="4">
    <source>
        <dbReference type="RuleBase" id="RU004453"/>
    </source>
</evidence>
<dbReference type="PROSITE" id="PS01095">
    <property type="entry name" value="GH18_1"/>
    <property type="match status" value="1"/>
</dbReference>
<dbReference type="EMBL" id="KI913126">
    <property type="protein sequence ID" value="ETV80426.1"/>
    <property type="molecule type" value="Genomic_DNA"/>
</dbReference>
<dbReference type="OrthoDB" id="76388at2759"/>
<dbReference type="STRING" id="112090.W4GM26"/>
<feature type="region of interest" description="Disordered" evidence="5">
    <location>
        <begin position="19"/>
        <end position="39"/>
    </location>
</feature>
<evidence type="ECO:0000256" key="2">
    <source>
        <dbReference type="ARBA" id="ARBA00023295"/>
    </source>
</evidence>
<dbReference type="GO" id="GO:0005975">
    <property type="term" value="P:carbohydrate metabolic process"/>
    <property type="evidence" value="ECO:0007669"/>
    <property type="project" value="InterPro"/>
</dbReference>
<keyword evidence="2 3" id="KW-0326">Glycosidase</keyword>
<dbReference type="InterPro" id="IPR017853">
    <property type="entry name" value="GH"/>
</dbReference>
<proteinExistence type="inferred from homology"/>
<evidence type="ECO:0000313" key="8">
    <source>
        <dbReference type="EMBL" id="ETV80426.1"/>
    </source>
</evidence>
<evidence type="ECO:0000259" key="7">
    <source>
        <dbReference type="PROSITE" id="PS51910"/>
    </source>
</evidence>
<dbReference type="PROSITE" id="PS51910">
    <property type="entry name" value="GH18_2"/>
    <property type="match status" value="1"/>
</dbReference>
<keyword evidence="6" id="KW-0472">Membrane</keyword>
<dbReference type="InterPro" id="IPR001223">
    <property type="entry name" value="Glyco_hydro18_cat"/>
</dbReference>
<dbReference type="GeneID" id="20808713"/>
<dbReference type="RefSeq" id="XP_009830350.1">
    <property type="nucleotide sequence ID" value="XM_009832048.1"/>
</dbReference>
<dbReference type="AlphaFoldDB" id="W4GM26"/>
<comment type="similarity">
    <text evidence="4">Belongs to the glycosyl hydrolase 18 family.</text>
</comment>
<dbReference type="CDD" id="cd00598">
    <property type="entry name" value="GH18_chitinase-like"/>
    <property type="match status" value="1"/>
</dbReference>
<keyword evidence="1 3" id="KW-0378">Hydrolase</keyword>
<feature type="transmembrane region" description="Helical" evidence="6">
    <location>
        <begin position="58"/>
        <end position="79"/>
    </location>
</feature>
<evidence type="ECO:0000256" key="1">
    <source>
        <dbReference type="ARBA" id="ARBA00022801"/>
    </source>
</evidence>
<gene>
    <name evidence="8" type="ORF">H257_06717</name>
</gene>